<keyword evidence="5 6" id="KW-0326">Glycosidase</keyword>
<evidence type="ECO:0000256" key="5">
    <source>
        <dbReference type="ARBA" id="ARBA00023295"/>
    </source>
</evidence>
<evidence type="ECO:0000256" key="2">
    <source>
        <dbReference type="ARBA" id="ARBA00005940"/>
    </source>
</evidence>
<dbReference type="PANTHER" id="PTHR36447:SF1">
    <property type="entry name" value="BETA-GALACTOSIDASE GANA"/>
    <property type="match status" value="1"/>
</dbReference>
<feature type="domain" description="Beta-galactosidase trimerisation" evidence="11">
    <location>
        <begin position="396"/>
        <end position="607"/>
    </location>
</feature>
<feature type="binding site" evidence="9">
    <location>
        <position position="159"/>
    </location>
    <ligand>
        <name>Zn(2+)</name>
        <dbReference type="ChEBI" id="CHEBI:29105"/>
    </ligand>
</feature>
<feature type="binding site" evidence="9">
    <location>
        <position position="161"/>
    </location>
    <ligand>
        <name>Zn(2+)</name>
        <dbReference type="ChEBI" id="CHEBI:29105"/>
    </ligand>
</feature>
<evidence type="ECO:0000256" key="8">
    <source>
        <dbReference type="PIRSR" id="PIRSR001084-2"/>
    </source>
</evidence>
<reference evidence="13" key="1">
    <citation type="submission" date="2016-10" db="EMBL/GenBank/DDBJ databases">
        <authorList>
            <person name="Varghese N."/>
        </authorList>
    </citation>
    <scope>NUCLEOTIDE SEQUENCE [LARGE SCALE GENOMIC DNA]</scope>
    <source>
        <strain evidence="13">DSM 45096 / BCRC 16803 / CGMCC 4.1857 / CIP 109030 / JCM 12277 / KCTC 19219 / NBRC 100920 / 33214</strain>
    </source>
</reference>
<keyword evidence="13" id="KW-1185">Reference proteome</keyword>
<dbReference type="Proteomes" id="UP000183015">
    <property type="component" value="Unassembled WGS sequence"/>
</dbReference>
<dbReference type="EC" id="3.2.1.23" evidence="3 6"/>
<keyword evidence="9" id="KW-0479">Metal-binding</keyword>
<sequence>MAQRLRLTGLAYGGDYNPEQWPEEVWAEDVALMREAGVNLVSLGIFSWARLEPRPGEFDFGWLDRVIELLHAGGVAVDLATPTAAPPAWFQKAHPHVRPVTADGRVLGYGARQTYCPSSPEYAQAAARITRALADRYAGHPAVVLWHVHNEYGCHVSRCYCERSAAAFRDWLRDRYKTVDVLNEAWGTSFWGQRYDSFDEIDAPREAPTAVNPAQQLDFRRFSSDALLTLYKAERDIIRAADPDVPITTNFMAGLSDHLDYWSWAREVDLVATDHYLSAERADNQIGLALSADLTRSLAGGAPWLLMEHSTSAVNWQQRNIAKRPGEMARNSLAHVARGADGVMFFQWRASRAGAEKYHSAMLPHAGTDTRLWREVVDLGARLRALAPLRGSRVRADVAIVWDWESRWALELEYRPSVELDFRERIDAYYERLWRAGVTVDFVHPGADLSGYRLVVAPSMYVTRTAWAENLRSWVRAGGTLLTSYFTGIVDENDAVHLGGYPGALRDVLGVRAEEFLPLRRGETTTLVATPRMDGAAAAPGTASRWAEDLALDGASAVLQHADGPAAGRPAVTRHAFGSGIAWYVATAPDAGTLDAVLRAALADAGVRTPSGLPDGVERVCRVDADGRDWDVVINHTASDTTVPGPEGPVSVPAGTVRVLASEPLESVGSPTDQ</sequence>
<name>A0A1H7X1M4_STRJI</name>
<keyword evidence="9" id="KW-0862">Zinc</keyword>
<dbReference type="GO" id="GO:0046872">
    <property type="term" value="F:metal ion binding"/>
    <property type="evidence" value="ECO:0007669"/>
    <property type="project" value="UniProtKB-KW"/>
</dbReference>
<keyword evidence="4 6" id="KW-0378">Hydrolase</keyword>
<dbReference type="Gene3D" id="3.20.20.80">
    <property type="entry name" value="Glycosidases"/>
    <property type="match status" value="1"/>
</dbReference>
<comment type="catalytic activity">
    <reaction evidence="1 6">
        <text>Hydrolysis of terminal non-reducing beta-D-galactose residues in beta-D-galactosides.</text>
        <dbReference type="EC" id="3.2.1.23"/>
    </reaction>
</comment>
<evidence type="ECO:0000259" key="10">
    <source>
        <dbReference type="Pfam" id="PF02449"/>
    </source>
</evidence>
<protein>
    <recommendedName>
        <fullName evidence="3 6">Beta-galactosidase</fullName>
        <shortName evidence="6">Beta-gal</shortName>
        <ecNumber evidence="3 6">3.2.1.23</ecNumber>
    </recommendedName>
</protein>
<feature type="binding site" evidence="9">
    <location>
        <position position="116"/>
    </location>
    <ligand>
        <name>Zn(2+)</name>
        <dbReference type="ChEBI" id="CHEBI:29105"/>
    </ligand>
</feature>
<dbReference type="OrthoDB" id="9800974at2"/>
<dbReference type="InterPro" id="IPR003476">
    <property type="entry name" value="Glyco_hydro_42"/>
</dbReference>
<evidence type="ECO:0000256" key="7">
    <source>
        <dbReference type="PIRSR" id="PIRSR001084-1"/>
    </source>
</evidence>
<dbReference type="PIRSF" id="PIRSF001084">
    <property type="entry name" value="B-galactosidase"/>
    <property type="match status" value="1"/>
</dbReference>
<accession>A0A1H7X1M4</accession>
<dbReference type="AlphaFoldDB" id="A0A1H7X1M4"/>
<feature type="binding site" evidence="8">
    <location>
        <position position="150"/>
    </location>
    <ligand>
        <name>substrate</name>
    </ligand>
</feature>
<dbReference type="GO" id="GO:0004565">
    <property type="term" value="F:beta-galactosidase activity"/>
    <property type="evidence" value="ECO:0007669"/>
    <property type="project" value="UniProtKB-EC"/>
</dbReference>
<feature type="active site" description="Proton donor" evidence="7">
    <location>
        <position position="151"/>
    </location>
</feature>
<evidence type="ECO:0000256" key="4">
    <source>
        <dbReference type="ARBA" id="ARBA00022801"/>
    </source>
</evidence>
<gene>
    <name evidence="12" type="ORF">SAMN05414137_12236</name>
</gene>
<dbReference type="EMBL" id="FOAZ01000022">
    <property type="protein sequence ID" value="SEM27019.1"/>
    <property type="molecule type" value="Genomic_DNA"/>
</dbReference>
<dbReference type="InterPro" id="IPR017853">
    <property type="entry name" value="GH"/>
</dbReference>
<dbReference type="eggNOG" id="COG1874">
    <property type="taxonomic scope" value="Bacteria"/>
</dbReference>
<dbReference type="GO" id="GO:0005975">
    <property type="term" value="P:carbohydrate metabolic process"/>
    <property type="evidence" value="ECO:0007669"/>
    <property type="project" value="InterPro"/>
</dbReference>
<dbReference type="InterPro" id="IPR013738">
    <property type="entry name" value="Beta_galactosidase_Trimer"/>
</dbReference>
<dbReference type="RefSeq" id="WP_042452516.1">
    <property type="nucleotide sequence ID" value="NZ_BBPN01000025.1"/>
</dbReference>
<organism evidence="12 13">
    <name type="scientific">Streptacidiphilus jiangxiensis</name>
    <dbReference type="NCBI Taxonomy" id="235985"/>
    <lineage>
        <taxon>Bacteria</taxon>
        <taxon>Bacillati</taxon>
        <taxon>Actinomycetota</taxon>
        <taxon>Actinomycetes</taxon>
        <taxon>Kitasatosporales</taxon>
        <taxon>Streptomycetaceae</taxon>
        <taxon>Streptacidiphilus</taxon>
    </lineage>
</organism>
<evidence type="ECO:0000256" key="6">
    <source>
        <dbReference type="PIRNR" id="PIRNR001084"/>
    </source>
</evidence>
<evidence type="ECO:0000313" key="12">
    <source>
        <dbReference type="EMBL" id="SEM27019.1"/>
    </source>
</evidence>
<dbReference type="GO" id="GO:0009341">
    <property type="term" value="C:beta-galactosidase complex"/>
    <property type="evidence" value="ECO:0007669"/>
    <property type="project" value="InterPro"/>
</dbReference>
<feature type="binding site" evidence="8">
    <location>
        <position position="316"/>
    </location>
    <ligand>
        <name>substrate</name>
    </ligand>
</feature>
<dbReference type="CDD" id="cd03143">
    <property type="entry name" value="A4_beta-galactosidase_middle_domain"/>
    <property type="match status" value="1"/>
</dbReference>
<dbReference type="PANTHER" id="PTHR36447">
    <property type="entry name" value="BETA-GALACTOSIDASE GANA"/>
    <property type="match status" value="1"/>
</dbReference>
<evidence type="ECO:0000256" key="9">
    <source>
        <dbReference type="PIRSR" id="PIRSR001084-3"/>
    </source>
</evidence>
<dbReference type="InterPro" id="IPR029062">
    <property type="entry name" value="Class_I_gatase-like"/>
</dbReference>
<dbReference type="Gene3D" id="3.40.50.880">
    <property type="match status" value="1"/>
</dbReference>
<dbReference type="Pfam" id="PF08532">
    <property type="entry name" value="Glyco_hydro_42M"/>
    <property type="match status" value="1"/>
</dbReference>
<feature type="domain" description="Glycoside hydrolase family 42 N-terminal" evidence="10">
    <location>
        <begin position="15"/>
        <end position="385"/>
    </location>
</feature>
<dbReference type="Pfam" id="PF02449">
    <property type="entry name" value="Glyco_hydro_42"/>
    <property type="match status" value="1"/>
</dbReference>
<comment type="similarity">
    <text evidence="2 6">Belongs to the glycosyl hydrolase 42 family.</text>
</comment>
<dbReference type="STRING" id="235985.SAMN05414137_12236"/>
<evidence type="ECO:0000313" key="13">
    <source>
        <dbReference type="Proteomes" id="UP000183015"/>
    </source>
</evidence>
<evidence type="ECO:0000256" key="3">
    <source>
        <dbReference type="ARBA" id="ARBA00012756"/>
    </source>
</evidence>
<dbReference type="SUPFAM" id="SSF52317">
    <property type="entry name" value="Class I glutamine amidotransferase-like"/>
    <property type="match status" value="1"/>
</dbReference>
<proteinExistence type="inferred from homology"/>
<feature type="active site" description="Nucleophile" evidence="7">
    <location>
        <position position="308"/>
    </location>
</feature>
<evidence type="ECO:0000256" key="1">
    <source>
        <dbReference type="ARBA" id="ARBA00001412"/>
    </source>
</evidence>
<dbReference type="SUPFAM" id="SSF51445">
    <property type="entry name" value="(Trans)glycosidases"/>
    <property type="match status" value="1"/>
</dbReference>
<evidence type="ECO:0000259" key="11">
    <source>
        <dbReference type="Pfam" id="PF08532"/>
    </source>
</evidence>
<feature type="binding site" evidence="8">
    <location>
        <position position="112"/>
    </location>
    <ligand>
        <name>substrate</name>
    </ligand>
</feature>
<dbReference type="InterPro" id="IPR013529">
    <property type="entry name" value="Glyco_hydro_42_N"/>
</dbReference>